<dbReference type="SUPFAM" id="SSF52540">
    <property type="entry name" value="P-loop containing nucleoside triphosphate hydrolases"/>
    <property type="match status" value="1"/>
</dbReference>
<evidence type="ECO:0000256" key="5">
    <source>
        <dbReference type="ARBA" id="ARBA00022840"/>
    </source>
</evidence>
<proteinExistence type="inferred from homology"/>
<name>A0AAU8N5S6_9ACTO</name>
<accession>A0AAU8N5S6</accession>
<dbReference type="GO" id="GO:0005524">
    <property type="term" value="F:ATP binding"/>
    <property type="evidence" value="ECO:0007669"/>
    <property type="project" value="UniProtKB-KW"/>
</dbReference>
<dbReference type="EMBL" id="CP159989">
    <property type="protein sequence ID" value="XCP82358.1"/>
    <property type="molecule type" value="Genomic_DNA"/>
</dbReference>
<feature type="domain" description="ABC transporter" evidence="8">
    <location>
        <begin position="12"/>
        <end position="242"/>
    </location>
</feature>
<dbReference type="GO" id="GO:0005886">
    <property type="term" value="C:plasma membrane"/>
    <property type="evidence" value="ECO:0007669"/>
    <property type="project" value="UniProtKB-SubCell"/>
</dbReference>
<dbReference type="PANTHER" id="PTHR42711:SF5">
    <property type="entry name" value="ABC TRANSPORTER ATP-BINDING PROTEIN NATA"/>
    <property type="match status" value="1"/>
</dbReference>
<dbReference type="AlphaFoldDB" id="A0AAU8N5S6"/>
<evidence type="ECO:0000256" key="4">
    <source>
        <dbReference type="ARBA" id="ARBA00022741"/>
    </source>
</evidence>
<keyword evidence="6" id="KW-0046">Antibiotic resistance</keyword>
<dbReference type="InterPro" id="IPR003593">
    <property type="entry name" value="AAA+_ATPase"/>
</dbReference>
<evidence type="ECO:0000259" key="8">
    <source>
        <dbReference type="PROSITE" id="PS50893"/>
    </source>
</evidence>
<evidence type="ECO:0000256" key="6">
    <source>
        <dbReference type="ARBA" id="ARBA00023251"/>
    </source>
</evidence>
<dbReference type="PROSITE" id="PS50893">
    <property type="entry name" value="ABC_TRANSPORTER_2"/>
    <property type="match status" value="1"/>
</dbReference>
<comment type="subcellular location">
    <subcellularLocation>
        <location evidence="1">Cell membrane</location>
        <topology evidence="1">Peripheral membrane protein</topology>
    </subcellularLocation>
</comment>
<dbReference type="SMART" id="SM00382">
    <property type="entry name" value="AAA"/>
    <property type="match status" value="1"/>
</dbReference>
<dbReference type="PANTHER" id="PTHR42711">
    <property type="entry name" value="ABC TRANSPORTER ATP-BINDING PROTEIN"/>
    <property type="match status" value="1"/>
</dbReference>
<organism evidence="9">
    <name type="scientific">Actinomyces timonensis</name>
    <dbReference type="NCBI Taxonomy" id="1288391"/>
    <lineage>
        <taxon>Bacteria</taxon>
        <taxon>Bacillati</taxon>
        <taxon>Actinomycetota</taxon>
        <taxon>Actinomycetes</taxon>
        <taxon>Actinomycetales</taxon>
        <taxon>Actinomycetaceae</taxon>
        <taxon>Actinomyces</taxon>
    </lineage>
</organism>
<dbReference type="Pfam" id="PF00005">
    <property type="entry name" value="ABC_tran"/>
    <property type="match status" value="1"/>
</dbReference>
<sequence length="273" mass="29401">MSGEARPVAPALAVEGVSVSLRGHPVLRDLRMSMTEGECRAVVGLNGAGKTTALRVILGMLRPNTGRVLLYGRDISSCPRGVWRRVGHLVETSLSYPELTTRQNIEAAVRLHGADPERAVRVAERMSEVLALSEWLDVPARRLSLGTRQKVGLVGAQAHEPDLVVLDEPTIGLDPLAVVGFRGLLREVTGRGGSVLVTGHHFDELTRIADQVDVLHRGRVIDTITPGDPGRPEGLDLERAFFDVVLAADRAAAESGSGWSSRAGRPWGRREAS</sequence>
<dbReference type="CDD" id="cd03230">
    <property type="entry name" value="ABC_DR_subfamily_A"/>
    <property type="match status" value="1"/>
</dbReference>
<keyword evidence="3" id="KW-0813">Transport</keyword>
<protein>
    <submittedName>
        <fullName evidence="9">ABC transporter ATP-binding protein</fullName>
    </submittedName>
</protein>
<dbReference type="InterPro" id="IPR050763">
    <property type="entry name" value="ABC_transporter_ATP-binding"/>
</dbReference>
<dbReference type="RefSeq" id="WP_366180603.1">
    <property type="nucleotide sequence ID" value="NZ_CP159989.1"/>
</dbReference>
<dbReference type="GO" id="GO:0046677">
    <property type="term" value="P:response to antibiotic"/>
    <property type="evidence" value="ECO:0007669"/>
    <property type="project" value="UniProtKB-KW"/>
</dbReference>
<feature type="region of interest" description="Disordered" evidence="7">
    <location>
        <begin position="254"/>
        <end position="273"/>
    </location>
</feature>
<reference evidence="9" key="1">
    <citation type="submission" date="2024-05" db="EMBL/GenBank/DDBJ databases">
        <title>Draft genome assemblies of 36 bacteria isolated from hibernating arctic ground squirrels.</title>
        <authorList>
            <person name="McKee H."/>
            <person name="Mullen L."/>
            <person name="Drown D.M."/>
            <person name="Duddleston K.N."/>
        </authorList>
    </citation>
    <scope>NUCLEOTIDE SEQUENCE</scope>
    <source>
        <strain evidence="9">AR004</strain>
    </source>
</reference>
<evidence type="ECO:0000256" key="3">
    <source>
        <dbReference type="ARBA" id="ARBA00022448"/>
    </source>
</evidence>
<gene>
    <name evidence="9" type="ORF">ABXS69_10565</name>
</gene>
<keyword evidence="5 9" id="KW-0067">ATP-binding</keyword>
<evidence type="ECO:0000256" key="2">
    <source>
        <dbReference type="ARBA" id="ARBA00005417"/>
    </source>
</evidence>
<dbReference type="GO" id="GO:0016887">
    <property type="term" value="F:ATP hydrolysis activity"/>
    <property type="evidence" value="ECO:0007669"/>
    <property type="project" value="InterPro"/>
</dbReference>
<dbReference type="InterPro" id="IPR003439">
    <property type="entry name" value="ABC_transporter-like_ATP-bd"/>
</dbReference>
<keyword evidence="4" id="KW-0547">Nucleotide-binding</keyword>
<comment type="similarity">
    <text evidence="2">Belongs to the ABC transporter superfamily.</text>
</comment>
<dbReference type="Gene3D" id="3.40.50.300">
    <property type="entry name" value="P-loop containing nucleotide triphosphate hydrolases"/>
    <property type="match status" value="1"/>
</dbReference>
<evidence type="ECO:0000313" key="9">
    <source>
        <dbReference type="EMBL" id="XCP82358.1"/>
    </source>
</evidence>
<dbReference type="InterPro" id="IPR027417">
    <property type="entry name" value="P-loop_NTPase"/>
</dbReference>
<evidence type="ECO:0000256" key="1">
    <source>
        <dbReference type="ARBA" id="ARBA00004202"/>
    </source>
</evidence>
<evidence type="ECO:0000256" key="7">
    <source>
        <dbReference type="SAM" id="MobiDB-lite"/>
    </source>
</evidence>